<proteinExistence type="predicted"/>
<feature type="transmembrane region" description="Helical" evidence="1">
    <location>
        <begin position="151"/>
        <end position="174"/>
    </location>
</feature>
<keyword evidence="1" id="KW-0472">Membrane</keyword>
<dbReference type="EMBL" id="DS239419">
    <property type="protein sequence ID" value="EDP30412.1"/>
    <property type="molecule type" value="Genomic_DNA"/>
</dbReference>
<feature type="transmembrane region" description="Helical" evidence="1">
    <location>
        <begin position="112"/>
        <end position="131"/>
    </location>
</feature>
<sequence length="409" mass="46683">MYAVRYKNALPILPFPDVDCTNADKGTIYFIKFYANFIVYKFGYERVEGDGASGGSNDGILLALHRNESLECNPAPYFFSAHVKVLDELKQCVCSYYHWVVLLLVLSDGIRLSSPVFLSAVLIILAFINLWRGADLYLSHPSVFIRKWRLITIYLLAAVFLRIAALNIVIVGTFNEPSLIHEPIELYVTVMQQHYRGVVLQTQLIYKAMTYHQQRDYRRLAKIKRTVGAMTNLNLPFGEWFIECEFYHKHCLATVIVSTFVQAEWTNSEGYNDLKIGIFSDFSAIRGWNENLLHTVDSATENVEETTSTSEIKTGQDDRMKGIKKTQTQYITISALLSTCALWMARKTLSYRYIRFVINEEKRLLLEKLPKELTLASQNSLGKLEKCNLGNEICLVTSSRDIVNSLTGT</sequence>
<keyword evidence="1" id="KW-1133">Transmembrane helix</keyword>
<protein>
    <submittedName>
        <fullName evidence="2">Uncharacterized protein</fullName>
    </submittedName>
</protein>
<dbReference type="AlphaFoldDB" id="A8Q8A1"/>
<evidence type="ECO:0000313" key="2">
    <source>
        <dbReference type="EMBL" id="EDP30412.1"/>
    </source>
</evidence>
<evidence type="ECO:0000256" key="1">
    <source>
        <dbReference type="SAM" id="Phobius"/>
    </source>
</evidence>
<organism evidence="2">
    <name type="scientific">Brugia malayi</name>
    <name type="common">Filarial nematode worm</name>
    <dbReference type="NCBI Taxonomy" id="6279"/>
    <lineage>
        <taxon>Eukaryota</taxon>
        <taxon>Metazoa</taxon>
        <taxon>Ecdysozoa</taxon>
        <taxon>Nematoda</taxon>
        <taxon>Chromadorea</taxon>
        <taxon>Rhabditida</taxon>
        <taxon>Spirurina</taxon>
        <taxon>Spiruromorpha</taxon>
        <taxon>Filarioidea</taxon>
        <taxon>Onchocercidae</taxon>
        <taxon>Brugia</taxon>
    </lineage>
</organism>
<gene>
    <name evidence="2" type="ORF">Bm1_45975</name>
</gene>
<name>A8Q8A1_BRUMA</name>
<accession>A8Q8A1</accession>
<reference evidence="2" key="1">
    <citation type="journal article" date="2007" name="Science">
        <title>Draft genome of the filarial nematode parasite Brugia malayi.</title>
        <authorList>
            <person name="Ghedin E."/>
            <person name="Wang S."/>
            <person name="Spiro D."/>
            <person name="Caler E."/>
            <person name="Zhao Q."/>
            <person name="Crabtree J."/>
            <person name="Allen J.E."/>
            <person name="Delcher A.L."/>
            <person name="Guiliano D.B."/>
            <person name="Miranda-Saavedra D."/>
            <person name="Angiuoli S.V."/>
            <person name="Creasy T."/>
            <person name="Amedeo P."/>
            <person name="Haas B."/>
            <person name="El-Sayed N.M."/>
            <person name="Wortman J.R."/>
            <person name="Feldblyum T."/>
            <person name="Tallon L."/>
            <person name="Schatz M."/>
            <person name="Shumway M."/>
            <person name="Koo H."/>
            <person name="Salzberg S.L."/>
            <person name="Schobel S."/>
            <person name="Pertea M."/>
            <person name="Pop M."/>
            <person name="White O."/>
            <person name="Barton G.J."/>
            <person name="Carlow C.K."/>
            <person name="Crawford M.J."/>
            <person name="Daub J."/>
            <person name="Dimmic M.W."/>
            <person name="Estes C.F."/>
            <person name="Foster J.M."/>
            <person name="Ganatra M."/>
            <person name="Gregory W.F."/>
            <person name="Johnson N.M."/>
            <person name="Jin J."/>
            <person name="Komuniecki R."/>
            <person name="Korf I."/>
            <person name="Kumar S."/>
            <person name="Laney S."/>
            <person name="Li B.W."/>
            <person name="Li W."/>
            <person name="Lindblom T.H."/>
            <person name="Lustigman S."/>
            <person name="Ma D."/>
            <person name="Maina C.V."/>
            <person name="Martin D.M."/>
            <person name="McCarter J.P."/>
            <person name="McReynolds L."/>
            <person name="Mitreva M."/>
            <person name="Nutman T.B."/>
            <person name="Parkinson J."/>
            <person name="Peregrin-Alvarez J.M."/>
            <person name="Poole C."/>
            <person name="Ren Q."/>
            <person name="Saunders L."/>
            <person name="Sluder A.E."/>
            <person name="Smith K."/>
            <person name="Stanke M."/>
            <person name="Unnasch T.R."/>
            <person name="Ware J."/>
            <person name="Wei A.D."/>
            <person name="Weil G."/>
            <person name="Williams D.J."/>
            <person name="Zhang Y."/>
            <person name="Williams S.A."/>
            <person name="Fraser-Liggett C."/>
            <person name="Slatko B."/>
            <person name="Blaxter M.L."/>
            <person name="Scott A.L."/>
        </authorList>
    </citation>
    <scope>NUCLEOTIDE SEQUENCE [LARGE SCALE GENOMIC DNA]</scope>
</reference>
<keyword evidence="1" id="KW-0812">Transmembrane</keyword>